<comment type="subunit">
    <text evidence="8">May form a complex composed of at least the catalytic subunit CRK2 and a cyclin.</text>
</comment>
<keyword evidence="18" id="KW-1185">Reference proteome</keyword>
<evidence type="ECO:0000256" key="9">
    <source>
        <dbReference type="ARBA" id="ARBA00039612"/>
    </source>
</evidence>
<feature type="region of interest" description="Disordered" evidence="15">
    <location>
        <begin position="731"/>
        <end position="750"/>
    </location>
</feature>
<feature type="compositionally biased region" description="Low complexity" evidence="15">
    <location>
        <begin position="50"/>
        <end position="71"/>
    </location>
</feature>
<evidence type="ECO:0000313" key="17">
    <source>
        <dbReference type="EMBL" id="KRX00580.1"/>
    </source>
</evidence>
<dbReference type="Pfam" id="PF00069">
    <property type="entry name" value="Pkinase"/>
    <property type="match status" value="1"/>
</dbReference>
<evidence type="ECO:0000256" key="1">
    <source>
        <dbReference type="ARBA" id="ARBA00004123"/>
    </source>
</evidence>
<organism evidence="17 18">
    <name type="scientific">Pseudocohnilembus persalinus</name>
    <name type="common">Ciliate</name>
    <dbReference type="NCBI Taxonomy" id="266149"/>
    <lineage>
        <taxon>Eukaryota</taxon>
        <taxon>Sar</taxon>
        <taxon>Alveolata</taxon>
        <taxon>Ciliophora</taxon>
        <taxon>Intramacronucleata</taxon>
        <taxon>Oligohymenophorea</taxon>
        <taxon>Scuticociliatia</taxon>
        <taxon>Philasterida</taxon>
        <taxon>Pseudocohnilembidae</taxon>
        <taxon>Pseudocohnilembus</taxon>
    </lineage>
</organism>
<dbReference type="SMART" id="SM00220">
    <property type="entry name" value="S_TKc"/>
    <property type="match status" value="1"/>
</dbReference>
<dbReference type="PROSITE" id="PS50011">
    <property type="entry name" value="PROTEIN_KINASE_DOM"/>
    <property type="match status" value="1"/>
</dbReference>
<evidence type="ECO:0000256" key="4">
    <source>
        <dbReference type="ARBA" id="ARBA00022553"/>
    </source>
</evidence>
<dbReference type="GO" id="GO:0007095">
    <property type="term" value="P:mitotic G2 DNA damage checkpoint signaling"/>
    <property type="evidence" value="ECO:0007669"/>
    <property type="project" value="TreeGrafter"/>
</dbReference>
<evidence type="ECO:0000259" key="16">
    <source>
        <dbReference type="PROSITE" id="PS50011"/>
    </source>
</evidence>
<evidence type="ECO:0000256" key="13">
    <source>
        <dbReference type="ARBA" id="ARBA00048367"/>
    </source>
</evidence>
<evidence type="ECO:0000256" key="7">
    <source>
        <dbReference type="ARBA" id="ARBA00023242"/>
    </source>
</evidence>
<dbReference type="EC" id="2.7.11.23" evidence="2"/>
<dbReference type="GO" id="GO:0004693">
    <property type="term" value="F:cyclin-dependent protein serine/threonine kinase activity"/>
    <property type="evidence" value="ECO:0007669"/>
    <property type="project" value="UniProtKB-EC"/>
</dbReference>
<dbReference type="Proteomes" id="UP000054937">
    <property type="component" value="Unassembled WGS sequence"/>
</dbReference>
<evidence type="ECO:0000256" key="2">
    <source>
        <dbReference type="ARBA" id="ARBA00012409"/>
    </source>
</evidence>
<evidence type="ECO:0000256" key="3">
    <source>
        <dbReference type="ARBA" id="ARBA00012425"/>
    </source>
</evidence>
<dbReference type="InterPro" id="IPR050108">
    <property type="entry name" value="CDK"/>
</dbReference>
<dbReference type="EC" id="2.7.11.22" evidence="3"/>
<comment type="catalytic activity">
    <reaction evidence="13">
        <text>L-seryl-[protein] + ATP = O-phospho-L-seryl-[protein] + ADP + H(+)</text>
        <dbReference type="Rhea" id="RHEA:17989"/>
        <dbReference type="Rhea" id="RHEA-COMP:9863"/>
        <dbReference type="Rhea" id="RHEA-COMP:11604"/>
        <dbReference type="ChEBI" id="CHEBI:15378"/>
        <dbReference type="ChEBI" id="CHEBI:29999"/>
        <dbReference type="ChEBI" id="CHEBI:30616"/>
        <dbReference type="ChEBI" id="CHEBI:83421"/>
        <dbReference type="ChEBI" id="CHEBI:456216"/>
        <dbReference type="EC" id="2.7.11.22"/>
    </reaction>
</comment>
<comment type="subcellular location">
    <subcellularLocation>
        <location evidence="1">Nucleus</location>
    </subcellularLocation>
</comment>
<reference evidence="17 18" key="1">
    <citation type="journal article" date="2015" name="Sci. Rep.">
        <title>Genome of the facultative scuticociliatosis pathogen Pseudocohnilembus persalinus provides insight into its virulence through horizontal gene transfer.</title>
        <authorList>
            <person name="Xiong J."/>
            <person name="Wang G."/>
            <person name="Cheng J."/>
            <person name="Tian M."/>
            <person name="Pan X."/>
            <person name="Warren A."/>
            <person name="Jiang C."/>
            <person name="Yuan D."/>
            <person name="Miao W."/>
        </authorList>
    </citation>
    <scope>NUCLEOTIDE SEQUENCE [LARGE SCALE GENOMIC DNA]</scope>
    <source>
        <strain evidence="17">36N120E</strain>
    </source>
</reference>
<evidence type="ECO:0000256" key="5">
    <source>
        <dbReference type="ARBA" id="ARBA00022741"/>
    </source>
</evidence>
<sequence length="896" mass="107220">MDVAQTQQIEPNKELEIQKQRQKQLEQNNTIQSELEKQFNNNGSRKSAPEQNQNQNQIQIQNKSQQNSQDNKQQEKQRNSSQSQKSPENCQKNIQQFELQQQQQQQFKNISTPVKKRFQIKDKKYSIDSNLKGDFNLEKELQEEYEIEQAQQPNFQNQFQNFRDSSQDEDELTDRNSEQLDFNSGEFNLYKNETQIIIPEKQQPQKIEIENQANQIQQNPQINNNKNSQQDSEIKSQQLQSNQQINEEQNKLNTSQEIRPLEKNLVLQNDEKIIQKQVHGVAIVDIHQLLENDFFEKQFFAHNFRKLKTEILKCFRKLHNNFATKNTYLNMGQFSDISKFIHQQTHFSKFSINTSQWPFVASFTLDINVIVSTNKNKAGLFCEEKDVSSHEIFDSFSPNQITLIVQFWKYTEVIENIFENRIGNQSPKECITQQYAQDFKNFQPQFNNYYNNTQQETYKPLNQKKIEINYYDFQESYKELMNLGEGSFGKVDLFYDFKQDQLVALKTYTDILTKIKEKEEEIKNLIEGIQNENKFNDTQIGGETQKQQRNVAREIKQLLELNNAYINSPANSNSNKKEEEKEYIYDERRKYVLQVKGVIPIPKYNNRKLQEKLGGPAYKKYKSVKLCLNFFGGCEYQNKKLTCDVRHYLKNNANFLFGEDQNKKMKFVRNIFEEILKAFSFVHDHNVVLRDFKDDNILIRRRYDPENLGQSIYEIQFCDFGMSKKKKKKKSFDQQQKLQQKNLEQQQKQQQFQLEDDEDLDFKLNPLQRENSIPYNSINRFRHPRFYKALLENKTIEYEKKDDIFGLGIFLFKIYEEHLQLEFNKETQQLIEYLTGFSFEITEKYYKNHVIDYNQACQQLLENDCKNWMECWERIPQDISEIFQHQSYLNWVENKI</sequence>
<dbReference type="GO" id="GO:0005634">
    <property type="term" value="C:nucleus"/>
    <property type="evidence" value="ECO:0007669"/>
    <property type="project" value="UniProtKB-SubCell"/>
</dbReference>
<dbReference type="OrthoDB" id="1911848at2759"/>
<dbReference type="GO" id="GO:0000086">
    <property type="term" value="P:G2/M transition of mitotic cell cycle"/>
    <property type="evidence" value="ECO:0007669"/>
    <property type="project" value="TreeGrafter"/>
</dbReference>
<keyword evidence="6" id="KW-0067">ATP-binding</keyword>
<comment type="caution">
    <text evidence="17">The sequence shown here is derived from an EMBL/GenBank/DDBJ whole genome shotgun (WGS) entry which is preliminary data.</text>
</comment>
<keyword evidence="17" id="KW-0808">Transferase</keyword>
<feature type="compositionally biased region" description="Polar residues" evidence="15">
    <location>
        <begin position="235"/>
        <end position="256"/>
    </location>
</feature>
<name>A0A0V0QEH4_PSEPJ</name>
<dbReference type="SUPFAM" id="SSF56112">
    <property type="entry name" value="Protein kinase-like (PK-like)"/>
    <property type="match status" value="1"/>
</dbReference>
<keyword evidence="7" id="KW-0539">Nucleus</keyword>
<comment type="catalytic activity">
    <reaction evidence="14">
        <text>[DNA-directed RNA polymerase] + ATP = phospho-[DNA-directed RNA polymerase] + ADP + H(+)</text>
        <dbReference type="Rhea" id="RHEA:10216"/>
        <dbReference type="Rhea" id="RHEA-COMP:11321"/>
        <dbReference type="Rhea" id="RHEA-COMP:11322"/>
        <dbReference type="ChEBI" id="CHEBI:15378"/>
        <dbReference type="ChEBI" id="CHEBI:30616"/>
        <dbReference type="ChEBI" id="CHEBI:43176"/>
        <dbReference type="ChEBI" id="CHEBI:68546"/>
        <dbReference type="ChEBI" id="CHEBI:456216"/>
        <dbReference type="EC" id="2.7.11.23"/>
    </reaction>
</comment>
<dbReference type="InParanoid" id="A0A0V0QEH4"/>
<evidence type="ECO:0000256" key="15">
    <source>
        <dbReference type="SAM" id="MobiDB-lite"/>
    </source>
</evidence>
<keyword evidence="17" id="KW-0418">Kinase</keyword>
<feature type="compositionally biased region" description="Polar residues" evidence="15">
    <location>
        <begin position="1"/>
        <end position="10"/>
    </location>
</feature>
<keyword evidence="4" id="KW-0597">Phosphoprotein</keyword>
<dbReference type="PANTHER" id="PTHR24056">
    <property type="entry name" value="CELL DIVISION PROTEIN KINASE"/>
    <property type="match status" value="1"/>
</dbReference>
<dbReference type="InterPro" id="IPR000719">
    <property type="entry name" value="Prot_kinase_dom"/>
</dbReference>
<dbReference type="Gene3D" id="1.10.510.10">
    <property type="entry name" value="Transferase(Phosphotransferase) domain 1"/>
    <property type="match status" value="1"/>
</dbReference>
<evidence type="ECO:0000256" key="6">
    <source>
        <dbReference type="ARBA" id="ARBA00022840"/>
    </source>
</evidence>
<dbReference type="InterPro" id="IPR011009">
    <property type="entry name" value="Kinase-like_dom_sf"/>
</dbReference>
<dbReference type="GO" id="GO:0005524">
    <property type="term" value="F:ATP binding"/>
    <property type="evidence" value="ECO:0007669"/>
    <property type="project" value="UniProtKB-KW"/>
</dbReference>
<evidence type="ECO:0000313" key="18">
    <source>
        <dbReference type="Proteomes" id="UP000054937"/>
    </source>
</evidence>
<evidence type="ECO:0000256" key="8">
    <source>
        <dbReference type="ARBA" id="ARBA00038543"/>
    </source>
</evidence>
<feature type="region of interest" description="Disordered" evidence="15">
    <location>
        <begin position="164"/>
        <end position="185"/>
    </location>
</feature>
<comment type="catalytic activity">
    <reaction evidence="12">
        <text>L-threonyl-[protein] + ATP = O-phospho-L-threonyl-[protein] + ADP + H(+)</text>
        <dbReference type="Rhea" id="RHEA:46608"/>
        <dbReference type="Rhea" id="RHEA-COMP:11060"/>
        <dbReference type="Rhea" id="RHEA-COMP:11605"/>
        <dbReference type="ChEBI" id="CHEBI:15378"/>
        <dbReference type="ChEBI" id="CHEBI:30013"/>
        <dbReference type="ChEBI" id="CHEBI:30616"/>
        <dbReference type="ChEBI" id="CHEBI:61977"/>
        <dbReference type="ChEBI" id="CHEBI:456216"/>
        <dbReference type="EC" id="2.7.11.22"/>
    </reaction>
</comment>
<dbReference type="Gene3D" id="3.30.200.20">
    <property type="entry name" value="Phosphorylase Kinase, domain 1"/>
    <property type="match status" value="1"/>
</dbReference>
<feature type="compositionally biased region" description="Polar residues" evidence="15">
    <location>
        <begin position="79"/>
        <end position="90"/>
    </location>
</feature>
<evidence type="ECO:0000256" key="10">
    <source>
        <dbReference type="ARBA" id="ARBA00041902"/>
    </source>
</evidence>
<evidence type="ECO:0000256" key="11">
    <source>
        <dbReference type="ARBA" id="ARBA00042858"/>
    </source>
</evidence>
<dbReference type="GO" id="GO:0008353">
    <property type="term" value="F:RNA polymerase II CTD heptapeptide repeat kinase activity"/>
    <property type="evidence" value="ECO:0007669"/>
    <property type="project" value="UniProtKB-EC"/>
</dbReference>
<feature type="region of interest" description="Disordered" evidence="15">
    <location>
        <begin position="1"/>
        <end position="91"/>
    </location>
</feature>
<evidence type="ECO:0000256" key="14">
    <source>
        <dbReference type="ARBA" id="ARBA00049280"/>
    </source>
</evidence>
<gene>
    <name evidence="17" type="ORF">PPERSA_12799</name>
</gene>
<accession>A0A0V0QEH4</accession>
<dbReference type="AlphaFoldDB" id="A0A0V0QEH4"/>
<feature type="region of interest" description="Disordered" evidence="15">
    <location>
        <begin position="221"/>
        <end position="256"/>
    </location>
</feature>
<proteinExistence type="predicted"/>
<dbReference type="PANTHER" id="PTHR24056:SF334">
    <property type="entry name" value="CYCLIN-DEPENDENT KINASE 1"/>
    <property type="match status" value="1"/>
</dbReference>
<dbReference type="EMBL" id="LDAU01000184">
    <property type="protein sequence ID" value="KRX00580.1"/>
    <property type="molecule type" value="Genomic_DNA"/>
</dbReference>
<feature type="compositionally biased region" description="Low complexity" evidence="15">
    <location>
        <begin position="733"/>
        <end position="750"/>
    </location>
</feature>
<evidence type="ECO:0000256" key="12">
    <source>
        <dbReference type="ARBA" id="ARBA00047811"/>
    </source>
</evidence>
<feature type="compositionally biased region" description="Low complexity" evidence="15">
    <location>
        <begin position="221"/>
        <end position="230"/>
    </location>
</feature>
<feature type="compositionally biased region" description="Polar residues" evidence="15">
    <location>
        <begin position="25"/>
        <end position="45"/>
    </location>
</feature>
<feature type="domain" description="Protein kinase" evidence="16">
    <location>
        <begin position="477"/>
        <end position="896"/>
    </location>
</feature>
<protein>
    <recommendedName>
        <fullName evidence="9">Cyclin-dependent kinase 2 homolog</fullName>
        <ecNumber evidence="3">2.7.11.22</ecNumber>
        <ecNumber evidence="2">2.7.11.23</ecNumber>
    </recommendedName>
    <alternativeName>
        <fullName evidence="10">Cell division control protein 2 homolog</fullName>
    </alternativeName>
    <alternativeName>
        <fullName evidence="11">cdc2-related kinase 2</fullName>
    </alternativeName>
</protein>
<keyword evidence="5" id="KW-0547">Nucleotide-binding</keyword>